<evidence type="ECO:0000313" key="2">
    <source>
        <dbReference type="EMBL" id="KAK8782423.1"/>
    </source>
</evidence>
<comment type="caution">
    <text evidence="2">The sequence shown here is derived from an EMBL/GenBank/DDBJ whole genome shotgun (WGS) entry which is preliminary data.</text>
</comment>
<dbReference type="CDD" id="cd08946">
    <property type="entry name" value="SDR_e"/>
    <property type="match status" value="1"/>
</dbReference>
<dbReference type="PANTHER" id="PTHR43245:SF11">
    <property type="entry name" value="LD23561P"/>
    <property type="match status" value="1"/>
</dbReference>
<reference evidence="2 3" key="1">
    <citation type="journal article" date="2023" name="Arcadia Sci">
        <title>De novo assembly of a long-read Amblyomma americanum tick genome.</title>
        <authorList>
            <person name="Chou S."/>
            <person name="Poskanzer K.E."/>
            <person name="Rollins M."/>
            <person name="Thuy-Boun P.S."/>
        </authorList>
    </citation>
    <scope>NUCLEOTIDE SEQUENCE [LARGE SCALE GENOMIC DNA]</scope>
    <source>
        <strain evidence="2">F_SG_1</strain>
        <tissue evidence="2">Salivary glands</tissue>
    </source>
</reference>
<dbReference type="SUPFAM" id="SSF51735">
    <property type="entry name" value="NAD(P)-binding Rossmann-fold domains"/>
    <property type="match status" value="1"/>
</dbReference>
<evidence type="ECO:0000313" key="3">
    <source>
        <dbReference type="Proteomes" id="UP001321473"/>
    </source>
</evidence>
<protein>
    <recommendedName>
        <fullName evidence="1">NAD-dependent epimerase/dehydratase domain-containing protein</fullName>
    </recommendedName>
</protein>
<accession>A0AAQ4F6B6</accession>
<dbReference type="PANTHER" id="PTHR43245">
    <property type="entry name" value="BIFUNCTIONAL POLYMYXIN RESISTANCE PROTEIN ARNA"/>
    <property type="match status" value="1"/>
</dbReference>
<dbReference type="InterPro" id="IPR001509">
    <property type="entry name" value="Epimerase_deHydtase"/>
</dbReference>
<proteinExistence type="predicted"/>
<dbReference type="EMBL" id="JARKHS020006682">
    <property type="protein sequence ID" value="KAK8782423.1"/>
    <property type="molecule type" value="Genomic_DNA"/>
</dbReference>
<keyword evidence="3" id="KW-1185">Reference proteome</keyword>
<name>A0AAQ4F6B6_AMBAM</name>
<sequence>MGDGDLNEKYRFLILGGTGFTGRHLVDFLLKSNVASKIRVVDKVPPQMAWLNSAHKLHYLHASTFSTRLTLFLVQEVYEHPAVEFKSANLINPASCKAAFELPEGSFDFVINLAAETKINLPDCVYEEGILKLSRNCAKEAHEHHPKRYIELSTGHMYAEGKKPSQENSPLDPWTVTAQLKLAVERDLGEMKDLDYIILRPAIVYGIADKHGIVPRILVGAVYKHLKETMKLLWTKDLKMNTVHVSDLCRAIWHLCLHGKSGEIYNVVDRGETTQGKVTDIISERFSISHGYWGTAASLLAKADMQSVVEQINEKHLSPWAEACLKDNITNTPLSPYLCQELLFDRNLSLDGSKLASTGFTCLVPEITNERISEIIDDYVEMGLFPRSLLS</sequence>
<organism evidence="2 3">
    <name type="scientific">Amblyomma americanum</name>
    <name type="common">Lone star tick</name>
    <dbReference type="NCBI Taxonomy" id="6943"/>
    <lineage>
        <taxon>Eukaryota</taxon>
        <taxon>Metazoa</taxon>
        <taxon>Ecdysozoa</taxon>
        <taxon>Arthropoda</taxon>
        <taxon>Chelicerata</taxon>
        <taxon>Arachnida</taxon>
        <taxon>Acari</taxon>
        <taxon>Parasitiformes</taxon>
        <taxon>Ixodida</taxon>
        <taxon>Ixodoidea</taxon>
        <taxon>Ixodidae</taxon>
        <taxon>Amblyomminae</taxon>
        <taxon>Amblyomma</taxon>
    </lineage>
</organism>
<dbReference type="Proteomes" id="UP001321473">
    <property type="component" value="Unassembled WGS sequence"/>
</dbReference>
<dbReference type="AlphaFoldDB" id="A0AAQ4F6B6"/>
<gene>
    <name evidence="2" type="ORF">V5799_016235</name>
</gene>
<evidence type="ECO:0000259" key="1">
    <source>
        <dbReference type="Pfam" id="PF01370"/>
    </source>
</evidence>
<dbReference type="InterPro" id="IPR036291">
    <property type="entry name" value="NAD(P)-bd_dom_sf"/>
</dbReference>
<dbReference type="Gene3D" id="3.40.50.720">
    <property type="entry name" value="NAD(P)-binding Rossmann-like Domain"/>
    <property type="match status" value="1"/>
</dbReference>
<dbReference type="Pfam" id="PF01370">
    <property type="entry name" value="Epimerase"/>
    <property type="match status" value="1"/>
</dbReference>
<dbReference type="InterPro" id="IPR050177">
    <property type="entry name" value="Lipid_A_modif_metabolic_enz"/>
</dbReference>
<feature type="domain" description="NAD-dependent epimerase/dehydratase" evidence="1">
    <location>
        <begin position="13"/>
        <end position="267"/>
    </location>
</feature>